<evidence type="ECO:0000313" key="3">
    <source>
        <dbReference type="Proteomes" id="UP001194580"/>
    </source>
</evidence>
<sequence length="247" mass="27329">MDSFDITEIQVFKKGFDDLEEVNIVAHHHSDSDQHVVFWDDIRDAIPRATSIYNGNVIVPHARNHAYHLDMYEDSTAVRTYAFPSFAPSEASSEDSNLGPIGAQSSLPHLPIEGDDHSDMYEDSPAVRTHAFPSYAPAVASPEATNPELIGAQIRPDHLPLGGDDHRVMTTSATAPPSEPASIYSSTLCSEETTDEPHFKRLHVPTEAGVSDTDEGRSESAPYDAEIELILSAFRQYERKRSARQRN</sequence>
<dbReference type="Proteomes" id="UP001194580">
    <property type="component" value="Unassembled WGS sequence"/>
</dbReference>
<accession>A0AAD4DAG5</accession>
<feature type="region of interest" description="Disordered" evidence="1">
    <location>
        <begin position="92"/>
        <end position="123"/>
    </location>
</feature>
<feature type="region of interest" description="Disordered" evidence="1">
    <location>
        <begin position="204"/>
        <end position="223"/>
    </location>
</feature>
<name>A0AAD4DAG5_9FUNG</name>
<evidence type="ECO:0000313" key="2">
    <source>
        <dbReference type="EMBL" id="KAG0271780.1"/>
    </source>
</evidence>
<dbReference type="AlphaFoldDB" id="A0AAD4DAG5"/>
<keyword evidence="3" id="KW-1185">Reference proteome</keyword>
<comment type="caution">
    <text evidence="2">The sequence shown here is derived from an EMBL/GenBank/DDBJ whole genome shotgun (WGS) entry which is preliminary data.</text>
</comment>
<gene>
    <name evidence="2" type="ORF">BGZ95_000363</name>
</gene>
<organism evidence="2 3">
    <name type="scientific">Linnemannia exigua</name>
    <dbReference type="NCBI Taxonomy" id="604196"/>
    <lineage>
        <taxon>Eukaryota</taxon>
        <taxon>Fungi</taxon>
        <taxon>Fungi incertae sedis</taxon>
        <taxon>Mucoromycota</taxon>
        <taxon>Mortierellomycotina</taxon>
        <taxon>Mortierellomycetes</taxon>
        <taxon>Mortierellales</taxon>
        <taxon>Mortierellaceae</taxon>
        <taxon>Linnemannia</taxon>
    </lineage>
</organism>
<protein>
    <submittedName>
        <fullName evidence="2">Uncharacterized protein</fullName>
    </submittedName>
</protein>
<proteinExistence type="predicted"/>
<dbReference type="EMBL" id="JAAAIL010001064">
    <property type="protein sequence ID" value="KAG0271780.1"/>
    <property type="molecule type" value="Genomic_DNA"/>
</dbReference>
<evidence type="ECO:0000256" key="1">
    <source>
        <dbReference type="SAM" id="MobiDB-lite"/>
    </source>
</evidence>
<reference evidence="2" key="1">
    <citation type="journal article" date="2020" name="Fungal Divers.">
        <title>Resolving the Mortierellaceae phylogeny through synthesis of multi-gene phylogenetics and phylogenomics.</title>
        <authorList>
            <person name="Vandepol N."/>
            <person name="Liber J."/>
            <person name="Desiro A."/>
            <person name="Na H."/>
            <person name="Kennedy M."/>
            <person name="Barry K."/>
            <person name="Grigoriev I.V."/>
            <person name="Miller A.N."/>
            <person name="O'Donnell K."/>
            <person name="Stajich J.E."/>
            <person name="Bonito G."/>
        </authorList>
    </citation>
    <scope>NUCLEOTIDE SEQUENCE</scope>
    <source>
        <strain evidence="2">NRRL 28262</strain>
    </source>
</reference>